<name>W1ID02_9HYPO</name>
<sequence length="99" mass="11554">MFSHPRRHHSPITYLWGPLWGKEWNCVVFLTTKHSPTEACFKETVDLISLGTWTNPRFDSLISRLRDLNLGRQSPNRHATHEPRILVIGVGSHGMYRQY</sequence>
<dbReference type="EMBL" id="HG321302">
    <property type="protein sequence ID" value="CEF82620.1"/>
    <property type="molecule type" value="Genomic_DNA"/>
</dbReference>
<protein>
    <submittedName>
        <fullName evidence="1">Unclassified</fullName>
    </submittedName>
</protein>
<dbReference type="AlphaFoldDB" id="W1ID02"/>
<accession>W1ID02</accession>
<geneLocation type="mitochondrion" evidence="1"/>
<evidence type="ECO:0000313" key="1">
    <source>
        <dbReference type="EMBL" id="CDL73358.1"/>
    </source>
</evidence>
<gene>
    <name evidence="1" type="ORF">BN850_0137460</name>
</gene>
<organism evidence="1">
    <name type="scientific">Fusarium clavum</name>
    <dbReference type="NCBI Taxonomy" id="2594811"/>
    <lineage>
        <taxon>Eukaryota</taxon>
        <taxon>Fungi</taxon>
        <taxon>Dikarya</taxon>
        <taxon>Ascomycota</taxon>
        <taxon>Pezizomycotina</taxon>
        <taxon>Sordariomycetes</taxon>
        <taxon>Hypocreomycetidae</taxon>
        <taxon>Hypocreales</taxon>
        <taxon>Nectriaceae</taxon>
        <taxon>Fusarium</taxon>
        <taxon>Fusarium incarnatum-equiseti species complex</taxon>
    </lineage>
</organism>
<reference evidence="1" key="1">
    <citation type="submission" date="2013-05" db="EMBL/GenBank/DDBJ databases">
        <title>Draft genome sequences of six wheat associated Fusarium spp. isolates.</title>
        <authorList>
            <person name="Moolhuijzen P.M."/>
            <person name="Manners J.M."/>
            <person name="Wilcox S."/>
            <person name="Bellgard M.I."/>
            <person name="Gardiner D.M."/>
        </authorList>
    </citation>
    <scope>NUCLEOTIDE SEQUENCE</scope>
    <source>
        <strain evidence="1">CS3069</strain>
    </source>
</reference>
<dbReference type="EMBL" id="CBMI010005037">
    <property type="protein sequence ID" value="CDL73358.1"/>
    <property type="molecule type" value="Genomic_DNA"/>
</dbReference>
<proteinExistence type="predicted"/>
<keyword evidence="1" id="KW-0496">Mitochondrion</keyword>